<gene>
    <name evidence="1" type="ORF">SERLA73DRAFT_191234</name>
</gene>
<dbReference type="HOGENOM" id="CLU_3070130_0_0_1"/>
<keyword evidence="2" id="KW-1185">Reference proteome</keyword>
<sequence length="53" mass="6049">MVYTAYSSFHILRYLPHLHPSLLVDWIDVEHPADVKPLHGLKVILPKAHGPLL</sequence>
<organism evidence="2">
    <name type="scientific">Serpula lacrymans var. lacrymans (strain S7.3)</name>
    <name type="common">Dry rot fungus</name>
    <dbReference type="NCBI Taxonomy" id="936435"/>
    <lineage>
        <taxon>Eukaryota</taxon>
        <taxon>Fungi</taxon>
        <taxon>Dikarya</taxon>
        <taxon>Basidiomycota</taxon>
        <taxon>Agaricomycotina</taxon>
        <taxon>Agaricomycetes</taxon>
        <taxon>Agaricomycetidae</taxon>
        <taxon>Boletales</taxon>
        <taxon>Coniophorineae</taxon>
        <taxon>Serpulaceae</taxon>
        <taxon>Serpula</taxon>
    </lineage>
</organism>
<reference evidence="2" key="1">
    <citation type="journal article" date="2011" name="Science">
        <title>The plant cell wall-decomposing machinery underlies the functional diversity of forest fungi.</title>
        <authorList>
            <person name="Eastwood D.C."/>
            <person name="Floudas D."/>
            <person name="Binder M."/>
            <person name="Majcherczyk A."/>
            <person name="Schneider P."/>
            <person name="Aerts A."/>
            <person name="Asiegbu F.O."/>
            <person name="Baker S.E."/>
            <person name="Barry K."/>
            <person name="Bendiksby M."/>
            <person name="Blumentritt M."/>
            <person name="Coutinho P.M."/>
            <person name="Cullen D."/>
            <person name="de Vries R.P."/>
            <person name="Gathman A."/>
            <person name="Goodell B."/>
            <person name="Henrissat B."/>
            <person name="Ihrmark K."/>
            <person name="Kauserud H."/>
            <person name="Kohler A."/>
            <person name="LaButti K."/>
            <person name="Lapidus A."/>
            <person name="Lavin J.L."/>
            <person name="Lee Y.-H."/>
            <person name="Lindquist E."/>
            <person name="Lilly W."/>
            <person name="Lucas S."/>
            <person name="Morin E."/>
            <person name="Murat C."/>
            <person name="Oguiza J.A."/>
            <person name="Park J."/>
            <person name="Pisabarro A.G."/>
            <person name="Riley R."/>
            <person name="Rosling A."/>
            <person name="Salamov A."/>
            <person name="Schmidt O."/>
            <person name="Schmutz J."/>
            <person name="Skrede I."/>
            <person name="Stenlid J."/>
            <person name="Wiebenga A."/>
            <person name="Xie X."/>
            <person name="Kuees U."/>
            <person name="Hibbett D.S."/>
            <person name="Hoffmeister D."/>
            <person name="Hoegberg N."/>
            <person name="Martin F."/>
            <person name="Grigoriev I.V."/>
            <person name="Watkinson S.C."/>
        </authorList>
    </citation>
    <scope>NUCLEOTIDE SEQUENCE [LARGE SCALE GENOMIC DNA]</scope>
    <source>
        <strain evidence="2">strain S7.3</strain>
    </source>
</reference>
<name>F8QH52_SERL3</name>
<accession>F8QH52</accession>
<evidence type="ECO:0000313" key="2">
    <source>
        <dbReference type="Proteomes" id="UP000008063"/>
    </source>
</evidence>
<dbReference type="AlphaFoldDB" id="F8QH52"/>
<evidence type="ECO:0000313" key="1">
    <source>
        <dbReference type="EMBL" id="EGN92380.1"/>
    </source>
</evidence>
<dbReference type="EMBL" id="GL945506">
    <property type="protein sequence ID" value="EGN92380.1"/>
    <property type="molecule type" value="Genomic_DNA"/>
</dbReference>
<proteinExistence type="predicted"/>
<dbReference type="Proteomes" id="UP000008063">
    <property type="component" value="Unassembled WGS sequence"/>
</dbReference>
<dbReference type="InParanoid" id="F8QH52"/>
<protein>
    <submittedName>
        <fullName evidence="1">Uncharacterized protein</fullName>
    </submittedName>
</protein>